<dbReference type="InterPro" id="IPR011083">
    <property type="entry name" value="Phage_tail_collar_dom"/>
</dbReference>
<dbReference type="InterPro" id="IPR048390">
    <property type="entry name" value="Gp34_trimer"/>
</dbReference>
<feature type="domain" description="Phage tail collar" evidence="1">
    <location>
        <begin position="664"/>
        <end position="720"/>
    </location>
</feature>
<organism evidence="3 4">
    <name type="scientific">Pseudomonas oryzihabitans</name>
    <dbReference type="NCBI Taxonomy" id="47885"/>
    <lineage>
        <taxon>Bacteria</taxon>
        <taxon>Pseudomonadati</taxon>
        <taxon>Pseudomonadota</taxon>
        <taxon>Gammaproteobacteria</taxon>
        <taxon>Pseudomonadales</taxon>
        <taxon>Pseudomonadaceae</taxon>
        <taxon>Pseudomonas</taxon>
    </lineage>
</organism>
<dbReference type="Pfam" id="PF21446">
    <property type="entry name" value="Gp34_trimer"/>
    <property type="match status" value="1"/>
</dbReference>
<dbReference type="RefSeq" id="WP_074583736.1">
    <property type="nucleotide sequence ID" value="NZ_FMWB01000003.1"/>
</dbReference>
<evidence type="ECO:0000259" key="2">
    <source>
        <dbReference type="Pfam" id="PF21446"/>
    </source>
</evidence>
<dbReference type="InterPro" id="IPR037053">
    <property type="entry name" value="Phage_tail_collar_dom_sf"/>
</dbReference>
<dbReference type="PANTHER" id="PTHR35191:SF1">
    <property type="entry name" value="PROPHAGE SIDE TAIL FIBER PROTEIN HOMOLOG STFQ-RELATED"/>
    <property type="match status" value="1"/>
</dbReference>
<name>A0A1G5MZE4_9PSED</name>
<dbReference type="Gene3D" id="3.90.1340.10">
    <property type="entry name" value="Phage tail collar domain"/>
    <property type="match status" value="1"/>
</dbReference>
<dbReference type="AlphaFoldDB" id="A0A1G5MZE4"/>
<evidence type="ECO:0000313" key="3">
    <source>
        <dbReference type="EMBL" id="SCZ30545.1"/>
    </source>
</evidence>
<feature type="domain" description="Long-tail fiber proximal subunit trimerization" evidence="2">
    <location>
        <begin position="534"/>
        <end position="620"/>
    </location>
</feature>
<dbReference type="Pfam" id="PF07484">
    <property type="entry name" value="Collar"/>
    <property type="match status" value="1"/>
</dbReference>
<sequence length="825" mass="85578">MTNLTEKEQWEDGVYQIEKTDPVVGGPDGLSNRQGQQLANRTKYLKGLVDALLSGTKNAAIAARLATARAIGLTGDASGTANFDGSANASITVALAKTGVAAGTYGGVTVDEKGRVTAGAVITPVANGGTGNSTGQAPSATKLATARTINGVPFDGTANITITDDSKAPLNSPVLTGDPRAPTPAAGDNDTSIATTAFVQAAIAALVNGSPEALNQLNELAAALGNNPNYATDMATALGLKANSESPTLTGLPKAPTAGIATNTTQIATTAFVQAVMAAYGLAGAAPVQNNALNLNDAPVGGMVRCEDVVSAGAALNWPVTGAADAARVAFEVFTHGLPGSAARLTQVATEIFGASGGRGRTFVRVRHDASWYAWREFVFADQLANVARTGKFSDLQDQTDHVLKGTTTSNGWKLVTLQNQEAAGNLSLEYRNHAGITTLCYQGVNDGNGGWRPRWFFTPSGSATADRRAYFGGLNDQDQLEYVVKTRIRPGSSWITDPSGASLCVQSDAGDGTGGLSVMSYAPTLAMLDRTGNAKSSRWKTDGNNLFLEWDNGDNGATWNPSLLSVTPGGEVRSLSQNAYRIVSGNYGTFWRNDGNYLWLMLTASGDPYGGYNSLRPLSVKLDTGKVVVGNGIEMQTRARGDNTNDGATTAFVQDATGTRTAEIVFFPSSSAPAGFLKANGAAVSRSTYAALFAVIGTNFGAGDGSTTFNLPDLRGEFLRGWDDGRGVDGGRALNSSQASQNLNHTHSATAANAGAHQHTMSFKQDRAPDGAGNAVFGDEAYYSGEAMQGTSTAGDHTHTITVSFSGGTESRPRNIALLACIKY</sequence>
<dbReference type="Proteomes" id="UP000183046">
    <property type="component" value="Unassembled WGS sequence"/>
</dbReference>
<dbReference type="eggNOG" id="COG4675">
    <property type="taxonomic scope" value="Bacteria"/>
</dbReference>
<dbReference type="SUPFAM" id="SSF88874">
    <property type="entry name" value="Receptor-binding domain of short tail fibre protein gp12"/>
    <property type="match status" value="1"/>
</dbReference>
<comment type="caution">
    <text evidence="3">The sequence shown here is derived from an EMBL/GenBank/DDBJ whole genome shotgun (WGS) entry which is preliminary data.</text>
</comment>
<dbReference type="CDD" id="cd19958">
    <property type="entry name" value="pyocin_knob"/>
    <property type="match status" value="1"/>
</dbReference>
<protein>
    <submittedName>
        <fullName evidence="3">Phage Tail Collar Domain</fullName>
    </submittedName>
</protein>
<dbReference type="InterPro" id="IPR051934">
    <property type="entry name" value="Phage_Tail_Fiber_Structural"/>
</dbReference>
<gene>
    <name evidence="3" type="ORF">SAMN05216279_103379</name>
</gene>
<evidence type="ECO:0000259" key="1">
    <source>
        <dbReference type="Pfam" id="PF07484"/>
    </source>
</evidence>
<accession>A0A1G5MZE4</accession>
<dbReference type="PANTHER" id="PTHR35191">
    <property type="entry name" value="PROPHAGE SIDE TAIL FIBER PROTEIN HOMOLOG STFQ-RELATED"/>
    <property type="match status" value="1"/>
</dbReference>
<proteinExistence type="predicted"/>
<reference evidence="4" key="1">
    <citation type="submission" date="2016-10" db="EMBL/GenBank/DDBJ databases">
        <authorList>
            <person name="de Groot N.N."/>
        </authorList>
    </citation>
    <scope>NUCLEOTIDE SEQUENCE [LARGE SCALE GENOMIC DNA]</scope>
    <source>
        <strain evidence="4">DSM 15758</strain>
    </source>
</reference>
<evidence type="ECO:0000313" key="4">
    <source>
        <dbReference type="Proteomes" id="UP000183046"/>
    </source>
</evidence>
<dbReference type="EMBL" id="FMWB01000003">
    <property type="protein sequence ID" value="SCZ30545.1"/>
    <property type="molecule type" value="Genomic_DNA"/>
</dbReference>